<dbReference type="SUPFAM" id="SSF52266">
    <property type="entry name" value="SGNH hydrolase"/>
    <property type="match status" value="1"/>
</dbReference>
<name>A0A7X5JAS5_9HYPH</name>
<gene>
    <name evidence="3" type="ORF">GWI72_15640</name>
</gene>
<evidence type="ECO:0000313" key="3">
    <source>
        <dbReference type="EMBL" id="NBN79710.1"/>
    </source>
</evidence>
<dbReference type="EMBL" id="JAABLQ010000002">
    <property type="protein sequence ID" value="NBN79710.1"/>
    <property type="molecule type" value="Genomic_DNA"/>
</dbReference>
<reference evidence="4" key="1">
    <citation type="submission" date="2020-01" db="EMBL/GenBank/DDBJ databases">
        <authorList>
            <person name="Fang Y."/>
            <person name="Sun R."/>
            <person name="Nie L."/>
            <person name="He J."/>
            <person name="Hao L."/>
            <person name="Wang L."/>
            <person name="Su S."/>
            <person name="Lv E."/>
            <person name="Zhang Z."/>
            <person name="Xie R."/>
            <person name="Liu H."/>
        </authorList>
    </citation>
    <scope>NUCLEOTIDE SEQUENCE [LARGE SCALE GENOMIC DNA]</scope>
    <source>
        <strain evidence="4">XCT-53</strain>
    </source>
</reference>
<evidence type="ECO:0000256" key="1">
    <source>
        <dbReference type="SAM" id="MobiDB-lite"/>
    </source>
</evidence>
<keyword evidence="2" id="KW-0732">Signal</keyword>
<accession>A0A7X5JAS5</accession>
<protein>
    <submittedName>
        <fullName evidence="3">DUF459 domain-containing protein</fullName>
    </submittedName>
</protein>
<feature type="signal peptide" evidence="2">
    <location>
        <begin position="1"/>
        <end position="21"/>
    </location>
</feature>
<comment type="caution">
    <text evidence="3">The sequence shown here is derived from an EMBL/GenBank/DDBJ whole genome shotgun (WGS) entry which is preliminary data.</text>
</comment>
<dbReference type="Proteomes" id="UP000586722">
    <property type="component" value="Unassembled WGS sequence"/>
</dbReference>
<feature type="chain" id="PRO_5031453692" evidence="2">
    <location>
        <begin position="22"/>
        <end position="386"/>
    </location>
</feature>
<dbReference type="Gene3D" id="3.40.50.1110">
    <property type="entry name" value="SGNH hydrolase"/>
    <property type="match status" value="1"/>
</dbReference>
<keyword evidence="4" id="KW-1185">Reference proteome</keyword>
<feature type="region of interest" description="Disordered" evidence="1">
    <location>
        <begin position="161"/>
        <end position="186"/>
    </location>
</feature>
<evidence type="ECO:0000313" key="4">
    <source>
        <dbReference type="Proteomes" id="UP000586722"/>
    </source>
</evidence>
<dbReference type="GO" id="GO:0016788">
    <property type="term" value="F:hydrolase activity, acting on ester bonds"/>
    <property type="evidence" value="ECO:0007669"/>
    <property type="project" value="UniProtKB-ARBA"/>
</dbReference>
<dbReference type="InterPro" id="IPR036514">
    <property type="entry name" value="SGNH_hydro_sf"/>
</dbReference>
<dbReference type="Pfam" id="PF04311">
    <property type="entry name" value="DUF459"/>
    <property type="match status" value="1"/>
</dbReference>
<dbReference type="InterPro" id="IPR007407">
    <property type="entry name" value="DUF459"/>
</dbReference>
<evidence type="ECO:0000256" key="2">
    <source>
        <dbReference type="SAM" id="SignalP"/>
    </source>
</evidence>
<dbReference type="AlphaFoldDB" id="A0A7X5JAS5"/>
<sequence length="386" mass="40557">MTAVLAILVLGLCLALTPGQAQNGPITPPPSEDGFNPFAPLMRLFGVTERERPVQEKAPAAVRPPRQPSGPPAFVAAPKDPDAGVILVVGDLMADGLTEGLNYILAQKPSVKVEKLTEPGAGLLGTPPVAWADRVQARLAAGDVRAVVMMLGSTDVLAAPAPASPAPATGADPAAPAQPPVQSAGAAVPELGSPAWREAYRQRLGAVIQVVRRERKPFLVVGLPPAEAPETAQGFQLVNDVLKSTAEGARSTYVDIWTVFLDDNEAYAVFGPDVEGQRRRLRANDGVGFTWAGYRKVAFFVERELARVLGGYGNQAFEGVADDPDFIVLTGRTVPSDDTLAGGPEVVDEFAPEPPASVRAAQRFLVLGEAPEPVPGRVDATLLDPR</sequence>
<organism evidence="3 4">
    <name type="scientific">Pannonibacter tanglangensis</name>
    <dbReference type="NCBI Taxonomy" id="2750084"/>
    <lineage>
        <taxon>Bacteria</taxon>
        <taxon>Pseudomonadati</taxon>
        <taxon>Pseudomonadota</taxon>
        <taxon>Alphaproteobacteria</taxon>
        <taxon>Hyphomicrobiales</taxon>
        <taxon>Stappiaceae</taxon>
        <taxon>Pannonibacter</taxon>
    </lineage>
</organism>
<proteinExistence type="predicted"/>